<dbReference type="Pfam" id="PF13692">
    <property type="entry name" value="Glyco_trans_1_4"/>
    <property type="match status" value="1"/>
</dbReference>
<dbReference type="AlphaFoldDB" id="A0A1N7IN02"/>
<reference evidence="1 2" key="1">
    <citation type="submission" date="2017-01" db="EMBL/GenBank/DDBJ databases">
        <authorList>
            <person name="Mah S.A."/>
            <person name="Swanson W.J."/>
            <person name="Moy G.W."/>
            <person name="Vacquier V.D."/>
        </authorList>
    </citation>
    <scope>NUCLEOTIDE SEQUENCE [LARGE SCALE GENOMIC DNA]</scope>
    <source>
        <strain evidence="1 2">DSM 11589</strain>
    </source>
</reference>
<dbReference type="STRING" id="80876.SAMN05421779_101376"/>
<keyword evidence="2" id="KW-1185">Reference proteome</keyword>
<organism evidence="1 2">
    <name type="scientific">Insolitispirillum peregrinum</name>
    <dbReference type="NCBI Taxonomy" id="80876"/>
    <lineage>
        <taxon>Bacteria</taxon>
        <taxon>Pseudomonadati</taxon>
        <taxon>Pseudomonadota</taxon>
        <taxon>Alphaproteobacteria</taxon>
        <taxon>Rhodospirillales</taxon>
        <taxon>Novispirillaceae</taxon>
        <taxon>Insolitispirillum</taxon>
    </lineage>
</organism>
<dbReference type="EMBL" id="FTOA01000001">
    <property type="protein sequence ID" value="SIS38449.1"/>
    <property type="molecule type" value="Genomic_DNA"/>
</dbReference>
<dbReference type="Gene3D" id="3.40.50.2000">
    <property type="entry name" value="Glycogen Phosphorylase B"/>
    <property type="match status" value="1"/>
</dbReference>
<dbReference type="GO" id="GO:0016740">
    <property type="term" value="F:transferase activity"/>
    <property type="evidence" value="ECO:0007669"/>
    <property type="project" value="UniProtKB-KW"/>
</dbReference>
<dbReference type="CDD" id="cd03801">
    <property type="entry name" value="GT4_PimA-like"/>
    <property type="match status" value="1"/>
</dbReference>
<keyword evidence="1" id="KW-0808">Transferase</keyword>
<evidence type="ECO:0000313" key="1">
    <source>
        <dbReference type="EMBL" id="SIS38449.1"/>
    </source>
</evidence>
<evidence type="ECO:0000313" key="2">
    <source>
        <dbReference type="Proteomes" id="UP000185678"/>
    </source>
</evidence>
<proteinExistence type="predicted"/>
<dbReference type="PANTHER" id="PTHR46656">
    <property type="entry name" value="PUTATIVE-RELATED"/>
    <property type="match status" value="1"/>
</dbReference>
<dbReference type="RefSeq" id="WP_076398381.1">
    <property type="nucleotide sequence ID" value="NZ_FTOA01000001.1"/>
</dbReference>
<protein>
    <submittedName>
        <fullName evidence="1">Glycosyltransferase involved in cell wall bisynthesis</fullName>
    </submittedName>
</protein>
<sequence length="393" mass="43579">MALKSLAIGWEVGVESGWGTYGLNLALQAQLQGVRPDLFFVSPRFVCDPLRTRVLTPALGRVMINRRLMAMQDDYYHSAPVLHALGDRLVLPDFTAHLHGAPDIGVVFFESAVIPPENVQAASQLPLIVAGSSWNKEVMERHGMTNVGLCLQGIDRSLFHPFPVERLFPDRFVIFSGGKLEYRKGQDLVLAAFRIFQQRHPDALLVTAWANLWPESVKSLQRSPHLKGIPSVRPDRSLAIDDWLMFHDIPAGAFVDLGAMPNQQVPHVLRQADVALFPNRCEGGTNLVAMEAMACGVPVILSRNTGHLDLIAEVDGTPTCWPLDWQLPLGELTGDKDFTDWGESGLDEIVATLEKAYADHDGRRRRGAAAARFMESWDWSVRVRELLALVEAA</sequence>
<gene>
    <name evidence="1" type="ORF">SAMN05421779_101376</name>
</gene>
<dbReference type="OrthoDB" id="9781738at2"/>
<dbReference type="SUPFAM" id="SSF53756">
    <property type="entry name" value="UDP-Glycosyltransferase/glycogen phosphorylase"/>
    <property type="match status" value="1"/>
</dbReference>
<dbReference type="PANTHER" id="PTHR46656:SF3">
    <property type="entry name" value="PUTATIVE-RELATED"/>
    <property type="match status" value="1"/>
</dbReference>
<name>A0A1N7IN02_9PROT</name>
<dbReference type="Proteomes" id="UP000185678">
    <property type="component" value="Unassembled WGS sequence"/>
</dbReference>
<accession>A0A1N7IN02</accession>